<dbReference type="PANTHER" id="PTHR35866:SF1">
    <property type="entry name" value="YKGJ FAMILY CYSTEINE CLUSTER PROTEIN"/>
    <property type="match status" value="1"/>
</dbReference>
<gene>
    <name evidence="1" type="ORF">OI18_17960</name>
</gene>
<name>A0A0C1KZL1_9BACT</name>
<dbReference type="RefSeq" id="WP_039142375.1">
    <property type="nucleotide sequence ID" value="NZ_JSVC01000021.1"/>
</dbReference>
<dbReference type="AlphaFoldDB" id="A0A0C1KZL1"/>
<dbReference type="Proteomes" id="UP000031408">
    <property type="component" value="Unassembled WGS sequence"/>
</dbReference>
<proteinExistence type="predicted"/>
<organism evidence="1 2">
    <name type="scientific">Flavihumibacter solisilvae</name>
    <dbReference type="NCBI Taxonomy" id="1349421"/>
    <lineage>
        <taxon>Bacteria</taxon>
        <taxon>Pseudomonadati</taxon>
        <taxon>Bacteroidota</taxon>
        <taxon>Chitinophagia</taxon>
        <taxon>Chitinophagales</taxon>
        <taxon>Chitinophagaceae</taxon>
        <taxon>Flavihumibacter</taxon>
    </lineage>
</organism>
<dbReference type="PANTHER" id="PTHR35866">
    <property type="entry name" value="PUTATIVE-RELATED"/>
    <property type="match status" value="1"/>
</dbReference>
<keyword evidence="2" id="KW-1185">Reference proteome</keyword>
<reference evidence="1 2" key="1">
    <citation type="submission" date="2014-11" db="EMBL/GenBank/DDBJ databases">
        <title>Genome sequence of Flavihumibacter solisilvae 3-3.</title>
        <authorList>
            <person name="Zhou G."/>
            <person name="Li M."/>
            <person name="Wang G."/>
        </authorList>
    </citation>
    <scope>NUCLEOTIDE SEQUENCE [LARGE SCALE GENOMIC DNA]</scope>
    <source>
        <strain evidence="1 2">3-3</strain>
    </source>
</reference>
<evidence type="ECO:0000313" key="1">
    <source>
        <dbReference type="EMBL" id="KIC93152.1"/>
    </source>
</evidence>
<dbReference type="OrthoDB" id="665764at2"/>
<dbReference type="EMBL" id="JSVC01000021">
    <property type="protein sequence ID" value="KIC93152.1"/>
    <property type="molecule type" value="Genomic_DNA"/>
</dbReference>
<evidence type="ECO:0008006" key="3">
    <source>
        <dbReference type="Google" id="ProtNLM"/>
    </source>
</evidence>
<dbReference type="STRING" id="1349421.OI18_17960"/>
<sequence>MITPTNPKAVNLRQFKKKVEDNKRKLRRFLTKLESQRPAGLDKMTVEIEKETWEKIDCLTCANCCKKMSPTFTTKDITRISAHLGMTPGAFKEKWLFFDKKDKDWMNVKQPCQFLDLKTNMCSIYEVRPADCAGFPHLSKKKAIDYLHVHKQNIEYCPATYSMVERMKERFQTSSK</sequence>
<dbReference type="InterPro" id="IPR005358">
    <property type="entry name" value="Puta_zinc/iron-chelating_dom"/>
</dbReference>
<accession>A0A0C1KZL1</accession>
<comment type="caution">
    <text evidence="1">The sequence shown here is derived from an EMBL/GenBank/DDBJ whole genome shotgun (WGS) entry which is preliminary data.</text>
</comment>
<dbReference type="Pfam" id="PF03692">
    <property type="entry name" value="CxxCxxCC"/>
    <property type="match status" value="1"/>
</dbReference>
<evidence type="ECO:0000313" key="2">
    <source>
        <dbReference type="Proteomes" id="UP000031408"/>
    </source>
</evidence>
<protein>
    <recommendedName>
        <fullName evidence="3">Fe-S-oxidoreductase</fullName>
    </recommendedName>
</protein>